<organism evidence="4 5">
    <name type="scientific">Xanthomarina gelatinilytica</name>
    <dbReference type="NCBI Taxonomy" id="1137281"/>
    <lineage>
        <taxon>Bacteria</taxon>
        <taxon>Pseudomonadati</taxon>
        <taxon>Bacteroidota</taxon>
        <taxon>Flavobacteriia</taxon>
        <taxon>Flavobacteriales</taxon>
        <taxon>Flavobacteriaceae</taxon>
        <taxon>Xanthomarina</taxon>
    </lineage>
</organism>
<reference evidence="4 5" key="1">
    <citation type="submission" date="2012-12" db="EMBL/GenBank/DDBJ databases">
        <title>Genome assembly of Formosa sp. AK20.</title>
        <authorList>
            <person name="Kumar R."/>
            <person name="Khatri I."/>
            <person name="Vaidya B."/>
            <person name="Subramanian S."/>
            <person name="Pinnaka A."/>
        </authorList>
    </citation>
    <scope>NUCLEOTIDE SEQUENCE [LARGE SCALE GENOMIC DNA]</scope>
    <source>
        <strain evidence="4 5">AK20</strain>
    </source>
</reference>
<evidence type="ECO:0000256" key="1">
    <source>
        <dbReference type="ARBA" id="ARBA00022729"/>
    </source>
</evidence>
<dbReference type="AlphaFoldDB" id="M7MEI0"/>
<evidence type="ECO:0000313" key="5">
    <source>
        <dbReference type="Proteomes" id="UP000012024"/>
    </source>
</evidence>
<dbReference type="PANTHER" id="PTHR36504:SF1">
    <property type="entry name" value="LIPOPOLYSACCHARIDE EXPORT SYSTEM PROTEIN LPTA"/>
    <property type="match status" value="1"/>
</dbReference>
<evidence type="ECO:0000259" key="3">
    <source>
        <dbReference type="Pfam" id="PF13100"/>
    </source>
</evidence>
<dbReference type="PATRIC" id="fig|1137281.3.peg.2003"/>
<dbReference type="EMBL" id="ANLA01000015">
    <property type="protein sequence ID" value="EMQ94617.1"/>
    <property type="molecule type" value="Genomic_DNA"/>
</dbReference>
<feature type="compositionally biased region" description="Basic residues" evidence="2">
    <location>
        <begin position="577"/>
        <end position="590"/>
    </location>
</feature>
<dbReference type="GO" id="GO:0030288">
    <property type="term" value="C:outer membrane-bounded periplasmic space"/>
    <property type="evidence" value="ECO:0007669"/>
    <property type="project" value="TreeGrafter"/>
</dbReference>
<accession>M7MEI0</accession>
<dbReference type="GO" id="GO:0015920">
    <property type="term" value="P:lipopolysaccharide transport"/>
    <property type="evidence" value="ECO:0007669"/>
    <property type="project" value="TreeGrafter"/>
</dbReference>
<dbReference type="PANTHER" id="PTHR36504">
    <property type="entry name" value="LIPOPOLYSACCHARIDE EXPORT SYSTEM PROTEIN LPTA"/>
    <property type="match status" value="1"/>
</dbReference>
<feature type="domain" description="Organic solvent tolerance-like N-terminal" evidence="3">
    <location>
        <begin position="30"/>
        <end position="188"/>
    </location>
</feature>
<gene>
    <name evidence="4" type="ORF">D778_00571</name>
</gene>
<evidence type="ECO:0000313" key="4">
    <source>
        <dbReference type="EMBL" id="EMQ94617.1"/>
    </source>
</evidence>
<comment type="caution">
    <text evidence="4">The sequence shown here is derived from an EMBL/GenBank/DDBJ whole genome shotgun (WGS) entry which is preliminary data.</text>
</comment>
<proteinExistence type="predicted"/>
<keyword evidence="5" id="KW-1185">Reference proteome</keyword>
<feature type="region of interest" description="Disordered" evidence="2">
    <location>
        <begin position="558"/>
        <end position="613"/>
    </location>
</feature>
<evidence type="ECO:0000256" key="2">
    <source>
        <dbReference type="SAM" id="MobiDB-lite"/>
    </source>
</evidence>
<dbReference type="Pfam" id="PF13100">
    <property type="entry name" value="OstA_2"/>
    <property type="match status" value="1"/>
</dbReference>
<dbReference type="Gene3D" id="2.60.450.10">
    <property type="entry name" value="Lipopolysaccharide (LPS) transport protein A like domain"/>
    <property type="match status" value="2"/>
</dbReference>
<dbReference type="GO" id="GO:0017089">
    <property type="term" value="F:glycolipid transfer activity"/>
    <property type="evidence" value="ECO:0007669"/>
    <property type="project" value="TreeGrafter"/>
</dbReference>
<dbReference type="OrthoDB" id="9805931at2"/>
<dbReference type="eggNOG" id="COG1452">
    <property type="taxonomic scope" value="Bacteria"/>
</dbReference>
<protein>
    <recommendedName>
        <fullName evidence="3">Organic solvent tolerance-like N-terminal domain-containing protein</fullName>
    </recommendedName>
</protein>
<dbReference type="InterPro" id="IPR005653">
    <property type="entry name" value="OstA-like_N"/>
</dbReference>
<dbReference type="Proteomes" id="UP000012024">
    <property type="component" value="Unassembled WGS sequence"/>
</dbReference>
<keyword evidence="1" id="KW-0732">Signal</keyword>
<sequence length="613" mass="70391">MLQQPSQNLLSFFLCLLFFGMSFAQEQKRIEIKYSGFLEFKEEEAPGLKVMTRDDSQQIHVLHEGVNMYCDQALLYSNEDFIEAYGNVKMVQGDTINMTAKYVEYSGKTKLAFASGNVVLTEPNSTLTTDTLYFDRVKQQSYYKTGGQVVRDSSGTITSKIGRYYMDAKKYQFVNNVVLTHPDYKINTKHLDFYSESGYAYLYGPSTIVTDDSKTYCEKGFYDTENKQGYGVKKTKIEYDNRVFEGDSMYFDNTRSFASATNNITVTDTINKSIIKGHYAEVYKDKDSVFITKRALAISVQQNDSIYVHADTLMVTGKPDKRITRAFRNTKMYKSDMSGKADSIHIDHQTGLTQLINLSRLSPKDAFAVKRRPIIWNLGNQMTGDTIHIKSNPKTEKLDSLIVFYDAFLISKDTISEDSYNQISGKRLVGLFDEKNNLRQVDIIKNAESIFFARNDEQELFGIDKAKSGSISIFFADGDIEQYNRYNQIDAKTYPESEFPKNARKLRGFDWREDERPKSVEDLFSDDPPLNLPVIKGLEDYVPQEEFFDESMIGRIEKAEKAEQPKASKDVKNNQKNNKKKRSKASRHLPQRILDSMQQKKEKPKPLMEASEN</sequence>
<dbReference type="GO" id="GO:0009279">
    <property type="term" value="C:cell outer membrane"/>
    <property type="evidence" value="ECO:0007669"/>
    <property type="project" value="TreeGrafter"/>
</dbReference>
<dbReference type="InterPro" id="IPR052037">
    <property type="entry name" value="LPS_export_LptA"/>
</dbReference>
<feature type="compositionally biased region" description="Basic and acidic residues" evidence="2">
    <location>
        <begin position="558"/>
        <end position="573"/>
    </location>
</feature>
<name>M7MEI0_9FLAO</name>